<keyword evidence="1" id="KW-0812">Transmembrane</keyword>
<evidence type="ECO:0000259" key="2">
    <source>
        <dbReference type="Pfam" id="PF09822"/>
    </source>
</evidence>
<accession>A0A1Y6CBM6</accession>
<dbReference type="Pfam" id="PF09822">
    <property type="entry name" value="ABC_transp_aux"/>
    <property type="match status" value="1"/>
</dbReference>
<feature type="domain" description="ABC-type uncharacterised transport system" evidence="2">
    <location>
        <begin position="297"/>
        <end position="539"/>
    </location>
</feature>
<reference evidence="4" key="1">
    <citation type="submission" date="2017-04" db="EMBL/GenBank/DDBJ databases">
        <authorList>
            <person name="Varghese N."/>
            <person name="Submissions S."/>
        </authorList>
    </citation>
    <scope>NUCLEOTIDE SEQUENCE [LARGE SCALE GENOMIC DNA]</scope>
    <source>
        <strain evidence="4">RKEM611</strain>
    </source>
</reference>
<dbReference type="Proteomes" id="UP000192907">
    <property type="component" value="Unassembled WGS sequence"/>
</dbReference>
<feature type="transmembrane region" description="Helical" evidence="1">
    <location>
        <begin position="142"/>
        <end position="168"/>
    </location>
</feature>
<dbReference type="InterPro" id="IPR029062">
    <property type="entry name" value="Class_I_gatase-like"/>
</dbReference>
<keyword evidence="4" id="KW-1185">Reference proteome</keyword>
<keyword evidence="1" id="KW-1133">Transmembrane helix</keyword>
<feature type="transmembrane region" description="Helical" evidence="1">
    <location>
        <begin position="110"/>
        <end position="130"/>
    </location>
</feature>
<dbReference type="InterPro" id="IPR019196">
    <property type="entry name" value="ABC_transp_unknown"/>
</dbReference>
<evidence type="ECO:0000256" key="1">
    <source>
        <dbReference type="SAM" id="Phobius"/>
    </source>
</evidence>
<feature type="transmembrane region" description="Helical" evidence="1">
    <location>
        <begin position="69"/>
        <end position="90"/>
    </location>
</feature>
<dbReference type="STRING" id="1513793.SAMN06296036_117108"/>
<feature type="transmembrane region" description="Helical" evidence="1">
    <location>
        <begin position="35"/>
        <end position="57"/>
    </location>
</feature>
<dbReference type="SUPFAM" id="SSF52317">
    <property type="entry name" value="Class I glutamine amidotransferase-like"/>
    <property type="match status" value="1"/>
</dbReference>
<evidence type="ECO:0000313" key="4">
    <source>
        <dbReference type="Proteomes" id="UP000192907"/>
    </source>
</evidence>
<dbReference type="AlphaFoldDB" id="A0A1Y6CBM6"/>
<keyword evidence="1" id="KW-0472">Membrane</keyword>
<evidence type="ECO:0000313" key="3">
    <source>
        <dbReference type="EMBL" id="SMF55370.1"/>
    </source>
</evidence>
<gene>
    <name evidence="3" type="ORF">SAMN06296036_117108</name>
</gene>
<feature type="transmembrane region" description="Helical" evidence="1">
    <location>
        <begin position="583"/>
        <end position="603"/>
    </location>
</feature>
<sequence>MINQLKNLRLGLFLLGLVIIFAVERYFSQYDSRLLIDGLGLLLMLVGTGMTAGLYITKKNEGFEKEAKNWLLSSLWMSVVILGLGLYFAFDASLGDRGAVETLSQKVLLVSWLTAVIVALFAGIGAEIGIRSSGEGDRAEPYRLVLATQTWLGIGFLLAALVCINFAANKMDMVWDWSYLKTTKPGESTVKMVGELTEPVQIGAFFARDSEVEPFVREYLEQVAGLNDNVELNFYSKDFYPAKAEEFRVARDGQVILLKDKKRQRIDVGEDISFARKKLKKFDQLFQKAFLGISEAKKTIYVTSGHGEMSWKGKRAATRQIKNFHKILKQLNYNIRTLGLEQGGFSELPDDTDLVVIPGPSKPFTSQEIQVLKAYLAGGGSLLVFLDVEFSGEDRGIEGLDGANQLEELLASFGIVFEPQFLANDKQFVRSTRKAIDHFFLFTNNFSSHVAMSSLTKNDDKMGLLTFQSGHLKIAEKMADDWKASPVIQTLNTTFIDLNKNTKFDKGEIRKNYPVAMVAESSKSKVLVFSDATMLSDPVILNPGNQLAVVDSVRWLAGQAEIMGEVASEEDIKIQHSKSRDLVVFHGSIYLVPCLVLLFGYFANRRKE</sequence>
<dbReference type="OrthoDB" id="5483596at2"/>
<proteinExistence type="predicted"/>
<dbReference type="RefSeq" id="WP_132322014.1">
    <property type="nucleotide sequence ID" value="NZ_FWZT01000017.1"/>
</dbReference>
<dbReference type="EMBL" id="FWZT01000017">
    <property type="protein sequence ID" value="SMF55370.1"/>
    <property type="molecule type" value="Genomic_DNA"/>
</dbReference>
<name>A0A1Y6CBM6_9BACT</name>
<organism evidence="3 4">
    <name type="scientific">Pseudobacteriovorax antillogorgiicola</name>
    <dbReference type="NCBI Taxonomy" id="1513793"/>
    <lineage>
        <taxon>Bacteria</taxon>
        <taxon>Pseudomonadati</taxon>
        <taxon>Bdellovibrionota</taxon>
        <taxon>Oligoflexia</taxon>
        <taxon>Oligoflexales</taxon>
        <taxon>Pseudobacteriovoracaceae</taxon>
        <taxon>Pseudobacteriovorax</taxon>
    </lineage>
</organism>
<protein>
    <submittedName>
        <fullName evidence="3">ABC-type uncharacterized transport system</fullName>
    </submittedName>
</protein>